<dbReference type="InterPro" id="IPR027417">
    <property type="entry name" value="P-loop_NTPase"/>
</dbReference>
<sequence length="435" mass="47588">MLQRPLLRRGELGPADLLGAAPPGEVFALDDDAARLGAHTGEDGEECGILANSRLLSEGIDIAAVDAIVFADPKTSIIDIVQAIGRALRQSYRQGKVSWVIIPVYLPSPEVGDDTATADPSEVHDAGEAVKAEADAEIEASSFRTIWRVLRALAAHDARVVGRITELRTGRSQSAQHTTTTTASEESGETGGEGEQPTAAVESPIEWLRINARQHAAQILQTVKLRAFNPRAIEWQRMHAVAARFHIEHGHLDPTDKAKHAELISWLARQRHLGGQGLLDPARVSELDALGMIWSKLANAWERGAAYARAFHQQHGHLAIPATAKLDDYAVGAWMRRQRKADNLNPDQVAKLDALDELWRLEPDWNRSYRRLLAYLAAGGTLDGPANRTGLGSDPTFRPGTWLRKQDKARTDGKLTQHQTALLDALHRHAETVTG</sequence>
<feature type="domain" description="Helicase C-terminal" evidence="2">
    <location>
        <begin position="46"/>
        <end position="89"/>
    </location>
</feature>
<dbReference type="EMBL" id="BAAATR010000058">
    <property type="protein sequence ID" value="GAA2277419.1"/>
    <property type="molecule type" value="Genomic_DNA"/>
</dbReference>
<dbReference type="PANTHER" id="PTHR33418">
    <property type="entry name" value="HELICASE-ASSOCIATED"/>
    <property type="match status" value="1"/>
</dbReference>
<evidence type="ECO:0000313" key="5">
    <source>
        <dbReference type="Proteomes" id="UP001500305"/>
    </source>
</evidence>
<comment type="caution">
    <text evidence="4">The sequence shown here is derived from an EMBL/GenBank/DDBJ whole genome shotgun (WGS) entry which is preliminary data.</text>
</comment>
<name>A0ABN3EYD5_9ACTN</name>
<dbReference type="CDD" id="cd18785">
    <property type="entry name" value="SF2_C"/>
    <property type="match status" value="1"/>
</dbReference>
<dbReference type="InterPro" id="IPR001650">
    <property type="entry name" value="Helicase_C-like"/>
</dbReference>
<evidence type="ECO:0000259" key="3">
    <source>
        <dbReference type="Pfam" id="PF03457"/>
    </source>
</evidence>
<accession>A0ABN3EYD5</accession>
<dbReference type="Gene3D" id="3.40.50.300">
    <property type="entry name" value="P-loop containing nucleotide triphosphate hydrolases"/>
    <property type="match status" value="1"/>
</dbReference>
<dbReference type="Pfam" id="PF03457">
    <property type="entry name" value="HA"/>
    <property type="match status" value="2"/>
</dbReference>
<feature type="compositionally biased region" description="Low complexity" evidence="1">
    <location>
        <begin position="172"/>
        <end position="185"/>
    </location>
</feature>
<keyword evidence="5" id="KW-1185">Reference proteome</keyword>
<dbReference type="SUPFAM" id="SSF52540">
    <property type="entry name" value="P-loop containing nucleoside triphosphate hydrolases"/>
    <property type="match status" value="1"/>
</dbReference>
<dbReference type="Proteomes" id="UP001500305">
    <property type="component" value="Unassembled WGS sequence"/>
</dbReference>
<gene>
    <name evidence="4" type="ORF">GCM10010430_74100</name>
</gene>
<feature type="domain" description="Helicase-associated" evidence="3">
    <location>
        <begin position="234"/>
        <end position="292"/>
    </location>
</feature>
<organism evidence="4 5">
    <name type="scientific">Kitasatospora cystarginea</name>
    <dbReference type="NCBI Taxonomy" id="58350"/>
    <lineage>
        <taxon>Bacteria</taxon>
        <taxon>Bacillati</taxon>
        <taxon>Actinomycetota</taxon>
        <taxon>Actinomycetes</taxon>
        <taxon>Kitasatosporales</taxon>
        <taxon>Streptomycetaceae</taxon>
        <taxon>Kitasatospora</taxon>
    </lineage>
</organism>
<dbReference type="Pfam" id="PF00271">
    <property type="entry name" value="Helicase_C"/>
    <property type="match status" value="1"/>
</dbReference>
<evidence type="ECO:0000313" key="4">
    <source>
        <dbReference type="EMBL" id="GAA2277419.1"/>
    </source>
</evidence>
<evidence type="ECO:0008006" key="6">
    <source>
        <dbReference type="Google" id="ProtNLM"/>
    </source>
</evidence>
<reference evidence="4 5" key="1">
    <citation type="journal article" date="2019" name="Int. J. Syst. Evol. Microbiol.">
        <title>The Global Catalogue of Microorganisms (GCM) 10K type strain sequencing project: providing services to taxonomists for standard genome sequencing and annotation.</title>
        <authorList>
            <consortium name="The Broad Institute Genomics Platform"/>
            <consortium name="The Broad Institute Genome Sequencing Center for Infectious Disease"/>
            <person name="Wu L."/>
            <person name="Ma J."/>
        </authorList>
    </citation>
    <scope>NUCLEOTIDE SEQUENCE [LARGE SCALE GENOMIC DNA]</scope>
    <source>
        <strain evidence="4 5">JCM 7356</strain>
    </source>
</reference>
<feature type="region of interest" description="Disordered" evidence="1">
    <location>
        <begin position="169"/>
        <end position="200"/>
    </location>
</feature>
<dbReference type="InterPro" id="IPR005114">
    <property type="entry name" value="Helicase_assoc"/>
</dbReference>
<evidence type="ECO:0000259" key="2">
    <source>
        <dbReference type="Pfam" id="PF00271"/>
    </source>
</evidence>
<feature type="domain" description="Helicase-associated" evidence="3">
    <location>
        <begin position="299"/>
        <end position="356"/>
    </location>
</feature>
<dbReference type="PANTHER" id="PTHR33418:SF1">
    <property type="entry name" value="HELICASE-ASSOCIATED DOMAIN-CONTAINING PROTEIN"/>
    <property type="match status" value="1"/>
</dbReference>
<dbReference type="Gene3D" id="6.10.140.530">
    <property type="match status" value="3"/>
</dbReference>
<proteinExistence type="predicted"/>
<protein>
    <recommendedName>
        <fullName evidence="6">Helicase</fullName>
    </recommendedName>
</protein>
<evidence type="ECO:0000256" key="1">
    <source>
        <dbReference type="SAM" id="MobiDB-lite"/>
    </source>
</evidence>